<dbReference type="HOGENOM" id="CLU_3081042_0_0_9"/>
<keyword evidence="3" id="KW-0078">Bacteriocin</keyword>
<reference evidence="4 5" key="1">
    <citation type="submission" date="2009-01" db="EMBL/GenBank/DDBJ databases">
        <authorList>
            <person name="Qin X."/>
            <person name="Bachman B."/>
            <person name="Battles P."/>
            <person name="Bell A."/>
            <person name="Bess C."/>
            <person name="Bickham C."/>
            <person name="Chaboub L."/>
            <person name="Chen D."/>
            <person name="Coyle M."/>
            <person name="Deiros D.R."/>
            <person name="Dinh H."/>
            <person name="Forbes L."/>
            <person name="Fowler G."/>
            <person name="Francisco L."/>
            <person name="Fu Q."/>
            <person name="Gubbala S."/>
            <person name="Hale W."/>
            <person name="Han Y."/>
            <person name="Hemphill L."/>
            <person name="Highlander S.K."/>
            <person name="Hirani K."/>
            <person name="Hogues M."/>
            <person name="Jackson L."/>
            <person name="Jakkamsetti A."/>
            <person name="Javaid M."/>
            <person name="Jiang H."/>
            <person name="Korchina V."/>
            <person name="Kovar C."/>
            <person name="Lara F."/>
            <person name="Lee S."/>
            <person name="Mata R."/>
            <person name="Mathew T."/>
            <person name="Moen C."/>
            <person name="Morales K."/>
            <person name="Munidasa M."/>
            <person name="Nazareth L."/>
            <person name="Ngo R."/>
            <person name="Nguyen L."/>
            <person name="Okwuonu G."/>
            <person name="Ongeri F."/>
            <person name="Patil S."/>
            <person name="Petrosino J."/>
            <person name="Pham C."/>
            <person name="Pham P."/>
            <person name="Pu L.-L."/>
            <person name="Puazo M."/>
            <person name="Raj R."/>
            <person name="Reid J."/>
            <person name="Rouhana J."/>
            <person name="Saada N."/>
            <person name="Shang Y."/>
            <person name="Simmons D."/>
            <person name="Thornton R."/>
            <person name="Warren J."/>
            <person name="Weissenberger G."/>
            <person name="Zhang J."/>
            <person name="Zhang L."/>
            <person name="Zhou C."/>
            <person name="Zhu D."/>
            <person name="Muzny D."/>
            <person name="Worley K."/>
            <person name="Gibbs R."/>
        </authorList>
    </citation>
    <scope>NUCLEOTIDE SEQUENCE [LARGE SCALE GENOMIC DNA]</scope>
    <source>
        <strain evidence="5">ATCC 8290 / DSM 20176 / CCUG 30140 / JCM 1155 / KCTC 3500 / NBRC 15886 / NCIMB 8040 / NRRL B-1843 / 9</strain>
    </source>
</reference>
<accession>C0XJC5</accession>
<dbReference type="Proteomes" id="UP000003752">
    <property type="component" value="Unassembled WGS sequence"/>
</dbReference>
<dbReference type="EMBL" id="ACGP01000131">
    <property type="protein sequence ID" value="EEI24511.1"/>
    <property type="molecule type" value="Genomic_DNA"/>
</dbReference>
<organism evidence="4 5">
    <name type="scientific">Lentilactobacillus hilgardii (strain ATCC 8290 / DSM 20176 / CCUG 30140 / JCM 1155 / KCTC 3500 / NBRC 15886 / NCIMB 8040 / NRRL B-1843 / 9)</name>
    <dbReference type="NCBI Taxonomy" id="1423757"/>
    <lineage>
        <taxon>Bacteria</taxon>
        <taxon>Bacillati</taxon>
        <taxon>Bacillota</taxon>
        <taxon>Bacilli</taxon>
        <taxon>Lactobacillales</taxon>
        <taxon>Lactobacillaceae</taxon>
        <taxon>Lentilactobacillus</taxon>
    </lineage>
</organism>
<dbReference type="GO" id="GO:0031640">
    <property type="term" value="P:killing of cells of another organism"/>
    <property type="evidence" value="ECO:0007669"/>
    <property type="project" value="UniProtKB-KW"/>
</dbReference>
<evidence type="ECO:0000256" key="1">
    <source>
        <dbReference type="ARBA" id="ARBA00022529"/>
    </source>
</evidence>
<sequence length="52" mass="6287">MLNQEKENMSQHYQELSAEELSHISGGVTRYRYHEKKSWIDDFMKGFKKTFC</sequence>
<protein>
    <submittedName>
        <fullName evidence="4">Bacteriocin-type signal sequence</fullName>
    </submittedName>
</protein>
<keyword evidence="2" id="KW-0044">Antibiotic</keyword>
<comment type="caution">
    <text evidence="4">The sequence shown here is derived from an EMBL/GenBank/DDBJ whole genome shotgun (WGS) entry which is preliminary data.</text>
</comment>
<dbReference type="NCBIfam" id="TIGR01847">
    <property type="entry name" value="bacteriocin_sig"/>
    <property type="match status" value="1"/>
</dbReference>
<dbReference type="GO" id="GO:0042742">
    <property type="term" value="P:defense response to bacterium"/>
    <property type="evidence" value="ECO:0007669"/>
    <property type="project" value="UniProtKB-KW"/>
</dbReference>
<dbReference type="PATRIC" id="fig|1423757.3.peg.729"/>
<dbReference type="InterPro" id="IPR010133">
    <property type="entry name" value="Bacteriocin_signal_seq"/>
</dbReference>
<evidence type="ECO:0000256" key="3">
    <source>
        <dbReference type="ARBA" id="ARBA00023048"/>
    </source>
</evidence>
<evidence type="ECO:0000313" key="4">
    <source>
        <dbReference type="EMBL" id="EEI24511.1"/>
    </source>
</evidence>
<name>C0XJC5_LENH9</name>
<keyword evidence="1" id="KW-0929">Antimicrobial</keyword>
<proteinExistence type="predicted"/>
<gene>
    <name evidence="4" type="ORF">HMPREF0519_1336</name>
</gene>
<evidence type="ECO:0000313" key="5">
    <source>
        <dbReference type="Proteomes" id="UP000003752"/>
    </source>
</evidence>
<keyword evidence="5" id="KW-1185">Reference proteome</keyword>
<dbReference type="AlphaFoldDB" id="C0XJC5"/>
<evidence type="ECO:0000256" key="2">
    <source>
        <dbReference type="ARBA" id="ARBA00023022"/>
    </source>
</evidence>